<sequence length="209" mass="21905">MSKPIRWLRRLSWRTVTAVAITLALAVTAVTLRTTGALTVAAPQHRTAVRTVAYTRNAAPGDTSATAAEQGSAGTASPATPTTVNTLATIEVPAPANAPRHCRAEIAPALLMNAFIPQGLRLGLNPCLRNWLAAGVITTGGLATIVSNYLPPPWNTMAGVIGDAINGSTDAISYLVNDACGYWAYLYVTWAPPLAWASCSPDAWGGWTH</sequence>
<dbReference type="KEGG" id="scy:SCATT_06640"/>
<protein>
    <submittedName>
        <fullName evidence="2">Uncharacterized protein</fullName>
    </submittedName>
</protein>
<keyword evidence="3" id="KW-1185">Reference proteome</keyword>
<dbReference type="RefSeq" id="WP_014141432.1">
    <property type="nucleotide sequence ID" value="NC_016111.1"/>
</dbReference>
<name>F8JU24_STREN</name>
<gene>
    <name evidence="2" type="ordered locus">SCATT_06640</name>
</gene>
<evidence type="ECO:0000313" key="3">
    <source>
        <dbReference type="Proteomes" id="UP000007842"/>
    </source>
</evidence>
<dbReference type="KEGG" id="sct:SCAT_0656"/>
<dbReference type="Proteomes" id="UP000007842">
    <property type="component" value="Chromosome"/>
</dbReference>
<feature type="compositionally biased region" description="Low complexity" evidence="1">
    <location>
        <begin position="71"/>
        <end position="80"/>
    </location>
</feature>
<dbReference type="HOGENOM" id="CLU_1314776_0_0_11"/>
<dbReference type="AlphaFoldDB" id="F8JU24"/>
<evidence type="ECO:0000256" key="1">
    <source>
        <dbReference type="SAM" id="MobiDB-lite"/>
    </source>
</evidence>
<dbReference type="PATRIC" id="fig|1003195.11.peg.2265"/>
<proteinExistence type="predicted"/>
<evidence type="ECO:0000313" key="2">
    <source>
        <dbReference type="EMBL" id="AEW93035.1"/>
    </source>
</evidence>
<accession>G8WTF2</accession>
<dbReference type="EMBL" id="CP003219">
    <property type="protein sequence ID" value="AEW93035.1"/>
    <property type="molecule type" value="Genomic_DNA"/>
</dbReference>
<organism evidence="2 3">
    <name type="scientific">Streptantibioticus cattleyicolor (strain ATCC 35852 / DSM 46488 / JCM 4925 / NBRC 14057 / NRRL 8057)</name>
    <name type="common">Streptomyces cattleya</name>
    <dbReference type="NCBI Taxonomy" id="1003195"/>
    <lineage>
        <taxon>Bacteria</taxon>
        <taxon>Bacillati</taxon>
        <taxon>Actinomycetota</taxon>
        <taxon>Actinomycetes</taxon>
        <taxon>Kitasatosporales</taxon>
        <taxon>Streptomycetaceae</taxon>
        <taxon>Streptantibioticus</taxon>
    </lineage>
</organism>
<feature type="region of interest" description="Disordered" evidence="1">
    <location>
        <begin position="60"/>
        <end position="80"/>
    </location>
</feature>
<reference evidence="3" key="1">
    <citation type="submission" date="2011-12" db="EMBL/GenBank/DDBJ databases">
        <title>Complete genome sequence of Streptomyces cattleya strain DSM 46488.</title>
        <authorList>
            <person name="Ou H.-Y."/>
            <person name="Li P."/>
            <person name="Zhao C."/>
            <person name="O'Hagan D."/>
            <person name="Deng Z."/>
        </authorList>
    </citation>
    <scope>NUCLEOTIDE SEQUENCE [LARGE SCALE GENOMIC DNA]</scope>
    <source>
        <strain evidence="3">ATCC 35852 / DSM 46488 / JCM 4925 / NBRC 14057 / NRRL 8057</strain>
    </source>
</reference>
<accession>F8JU24</accession>